<evidence type="ECO:0000256" key="5">
    <source>
        <dbReference type="ARBA" id="ARBA00023004"/>
    </source>
</evidence>
<dbReference type="AlphaFoldDB" id="A0AAV3Q4R1"/>
<evidence type="ECO:0000256" key="7">
    <source>
        <dbReference type="ARBA" id="ARBA00048709"/>
    </source>
</evidence>
<gene>
    <name evidence="9" type="ORF">LIER_15520</name>
</gene>
<evidence type="ECO:0000256" key="2">
    <source>
        <dbReference type="ARBA" id="ARBA00022723"/>
    </source>
</evidence>
<dbReference type="GO" id="GO:0010436">
    <property type="term" value="F:carotenoid dioxygenase activity"/>
    <property type="evidence" value="ECO:0007669"/>
    <property type="project" value="TreeGrafter"/>
</dbReference>
<comment type="catalytic activity">
    <reaction evidence="7">
        <text>all-trans-zeaxanthin + 2 O2 = 4,9-dimethyldodeca-2,4,6,8,10-pentaenedial + 2 (3R)-hydroxy-beta-ionone</text>
        <dbReference type="Rhea" id="RHEA:26393"/>
        <dbReference type="ChEBI" id="CHEBI:15379"/>
        <dbReference type="ChEBI" id="CHEBI:27547"/>
        <dbReference type="ChEBI" id="CHEBI:53171"/>
        <dbReference type="ChEBI" id="CHEBI:53173"/>
        <dbReference type="EC" id="1.14.99.n4"/>
    </reaction>
</comment>
<dbReference type="GO" id="GO:0009570">
    <property type="term" value="C:chloroplast stroma"/>
    <property type="evidence" value="ECO:0007669"/>
    <property type="project" value="TreeGrafter"/>
</dbReference>
<comment type="similarity">
    <text evidence="1">Belongs to the carotenoid oxygenase family.</text>
</comment>
<feature type="binding site" evidence="8">
    <location>
        <position position="441"/>
    </location>
    <ligand>
        <name>Fe cation</name>
        <dbReference type="ChEBI" id="CHEBI:24875"/>
        <note>catalytic</note>
    </ligand>
</feature>
<evidence type="ECO:0000256" key="6">
    <source>
        <dbReference type="ARBA" id="ARBA00039084"/>
    </source>
</evidence>
<comment type="caution">
    <text evidence="9">The sequence shown here is derived from an EMBL/GenBank/DDBJ whole genome shotgun (WGS) entry which is preliminary data.</text>
</comment>
<keyword evidence="4" id="KW-0560">Oxidoreductase</keyword>
<keyword evidence="5 8" id="KW-0408">Iron</keyword>
<organism evidence="9 10">
    <name type="scientific">Lithospermum erythrorhizon</name>
    <name type="common">Purple gromwell</name>
    <name type="synonym">Lithospermum officinale var. erythrorhizon</name>
    <dbReference type="NCBI Taxonomy" id="34254"/>
    <lineage>
        <taxon>Eukaryota</taxon>
        <taxon>Viridiplantae</taxon>
        <taxon>Streptophyta</taxon>
        <taxon>Embryophyta</taxon>
        <taxon>Tracheophyta</taxon>
        <taxon>Spermatophyta</taxon>
        <taxon>Magnoliopsida</taxon>
        <taxon>eudicotyledons</taxon>
        <taxon>Gunneridae</taxon>
        <taxon>Pentapetalae</taxon>
        <taxon>asterids</taxon>
        <taxon>lamiids</taxon>
        <taxon>Boraginales</taxon>
        <taxon>Boraginaceae</taxon>
        <taxon>Boraginoideae</taxon>
        <taxon>Lithospermeae</taxon>
        <taxon>Lithospermum</taxon>
    </lineage>
</organism>
<name>A0AAV3Q4R1_LITER</name>
<keyword evidence="2 8" id="KW-0479">Metal-binding</keyword>
<feature type="binding site" evidence="8">
    <location>
        <position position="508"/>
    </location>
    <ligand>
        <name>Fe cation</name>
        <dbReference type="ChEBI" id="CHEBI:24875"/>
        <note>catalytic</note>
    </ligand>
</feature>
<dbReference type="GO" id="GO:0016121">
    <property type="term" value="P:carotene catabolic process"/>
    <property type="evidence" value="ECO:0007669"/>
    <property type="project" value="TreeGrafter"/>
</dbReference>
<evidence type="ECO:0000313" key="9">
    <source>
        <dbReference type="EMBL" id="GAA0158513.1"/>
    </source>
</evidence>
<reference evidence="9 10" key="1">
    <citation type="submission" date="2024-01" db="EMBL/GenBank/DDBJ databases">
        <title>The complete chloroplast genome sequence of Lithospermum erythrorhizon: insights into the phylogenetic relationship among Boraginaceae species and the maternal lineages of purple gromwells.</title>
        <authorList>
            <person name="Okada T."/>
            <person name="Watanabe K."/>
        </authorList>
    </citation>
    <scope>NUCLEOTIDE SEQUENCE [LARGE SCALE GENOMIC DNA]</scope>
</reference>
<dbReference type="GO" id="GO:0046872">
    <property type="term" value="F:metal ion binding"/>
    <property type="evidence" value="ECO:0007669"/>
    <property type="project" value="UniProtKB-KW"/>
</dbReference>
<proteinExistence type="inferred from homology"/>
<dbReference type="EC" id="1.14.99.n4" evidence="6"/>
<keyword evidence="10" id="KW-1185">Reference proteome</keyword>
<comment type="cofactor">
    <cofactor evidence="8">
        <name>Fe(2+)</name>
        <dbReference type="ChEBI" id="CHEBI:29033"/>
    </cofactor>
    <text evidence="8">Binds 1 Fe(2+) ion per subunit.</text>
</comment>
<protein>
    <recommendedName>
        <fullName evidence="6">carotenoid 9,10-dioxygenase</fullName>
        <ecNumber evidence="6">1.14.99.n4</ecNumber>
    </recommendedName>
</protein>
<dbReference type="PANTHER" id="PTHR10543">
    <property type="entry name" value="BETA-CAROTENE DIOXYGENASE"/>
    <property type="match status" value="1"/>
</dbReference>
<evidence type="ECO:0000256" key="4">
    <source>
        <dbReference type="ARBA" id="ARBA00023002"/>
    </source>
</evidence>
<dbReference type="PANTHER" id="PTHR10543:SF89">
    <property type="entry name" value="CAROTENOID 9,10(9',10')-CLEAVAGE DIOXYGENASE 1"/>
    <property type="match status" value="1"/>
</dbReference>
<dbReference type="EMBL" id="BAABME010003366">
    <property type="protein sequence ID" value="GAA0158513.1"/>
    <property type="molecule type" value="Genomic_DNA"/>
</dbReference>
<dbReference type="Pfam" id="PF03055">
    <property type="entry name" value="RPE65"/>
    <property type="match status" value="2"/>
</dbReference>
<dbReference type="InterPro" id="IPR004294">
    <property type="entry name" value="Carotenoid_Oase"/>
</dbReference>
<sequence length="786" mass="89823">MERWITKLCSHFEQGSKLRPIYTETFQDNDPPNTISNNNNYTLVVMAQQNQQMDLKRKLSTDVLGNDLQNKKAITTKSGTFHPNSGAFKLIDRFLKEEQSKGEKINDKYFHHHWWHREPLLLQYLNLIYKLITFTGGNPLEQLLEDIKALGLDILDVVDPPVNASTTIVTHALQLSKDKLCHPDDGSGVVKVDPKPKKGIISKIIDFSVKLVAKFHPDIPLHYLEGAFAPIREETGPTSNLILKGDIPESLNGMMVRNGPNPQFDPVALYSCMLHAIRFKDGKATYVSRYVQTSRFKQEKFFQEAEFLQYGDLDGQFGLLMSCVQLLRAKLGVFDVSYGWLNADTGVIFHDGMLMALQDFDKPYVVNVKENGDLETRGINDYRKGLTHSFIPHPKKDPHTGELFIAGVSYTPPYAIYSVITKEGVINNTVPLKMSGPSYMHDLGITHNYTIFMDLPYCYDPEHMVNHHDWLYRLVLEKKPRFGILPRYATNDDKMKWFEFDDCFFIFHIANSWEEDDDTIIFICCLMRPNIDPTKLLSSSTSNEVHSSLTSTRNLLINAAPKKTKTFFRPAHVYNGPKLRRNLTPRQVYNGPSLMGTGMSSMVGSYIDENSTTSQNRIANDEDENVEITLPTLYKFTFNMKTGESSHQQLLETFCDFPKINESYMGRKTRFVYTSEANEESKLISTVKTDLQWNTQIKLELGPNKYGSEVVFVSSHHSNTLDADHEDDGYLSTFVHDEKECKSYAYVIYAKRMEVVATIELPNRVPYGFHATFVTEEELQAQKLIA</sequence>
<dbReference type="Proteomes" id="UP001454036">
    <property type="component" value="Unassembled WGS sequence"/>
</dbReference>
<accession>A0AAV3Q4R1</accession>
<feature type="binding site" evidence="8">
    <location>
        <position position="770"/>
    </location>
    <ligand>
        <name>Fe cation</name>
        <dbReference type="ChEBI" id="CHEBI:24875"/>
        <note>catalytic</note>
    </ligand>
</feature>
<evidence type="ECO:0000313" key="10">
    <source>
        <dbReference type="Proteomes" id="UP001454036"/>
    </source>
</evidence>
<evidence type="ECO:0000256" key="8">
    <source>
        <dbReference type="PIRSR" id="PIRSR604294-1"/>
    </source>
</evidence>
<keyword evidence="3" id="KW-0223">Dioxygenase</keyword>
<evidence type="ECO:0000256" key="3">
    <source>
        <dbReference type="ARBA" id="ARBA00022964"/>
    </source>
</evidence>
<feature type="binding site" evidence="8">
    <location>
        <position position="393"/>
    </location>
    <ligand>
        <name>Fe cation</name>
        <dbReference type="ChEBI" id="CHEBI:24875"/>
        <note>catalytic</note>
    </ligand>
</feature>
<evidence type="ECO:0000256" key="1">
    <source>
        <dbReference type="ARBA" id="ARBA00006787"/>
    </source>
</evidence>